<dbReference type="Proteomes" id="UP000246569">
    <property type="component" value="Unassembled WGS sequence"/>
</dbReference>
<sequence length="1468" mass="159593">MLGNAALFVPWGLIGWHALRGPTVRRYAVVFSTGLALALALQILQIWVPARSAALADVFWNGVGTVIGLVLAPIVGGWREQGDWTPPRRTAGLLLLVWTASYLLPLVPSLDRALLVHALRPLLNGEMPDTSALLMMLASGWLAARLLVVAGFVEGRFAALLALLVLGGQPFLIGGTLTSAMLIGLPLGLWCGVLGGRRSEPVLLALLVLAYLADSLMPWHWLSTARPRAWWPFASLLEGDMLANSRHLAHRCAIYGGVIWLGLRAGLQRWPLVLACAGGVAATEFMQAWLPGRSSDPSEALWVVLAGWLLGLGTARAGADALPRPARPAVSRAAEPVRHGLWRPGRWLLAVSLSVLLLALGVQVVLGLPEVPYNARALFAEQGVFLAQCRFMLAWLTLGIGAALLARLIARSVWLVWLLLPALGAGLAALVLVQLASSVDWLMIDKIIGAPDLYRRVVAEGIWGSVWQARMQLWPADAIQTADRYVRFAALMMPWIVWPAGLLALLQRWRRHQPVLPWLVLSAPLFGAWLLLCAHVVYDWAITDNLVELIAVRSTFGLHGGWYLSALALLVSAVAVALAQQRRPSGLATLLACTAVLPGWWLLTHGLEQQVTKYGLVYSAQQFLLGPDRQTLLSDQVLMLRWFAVQGGWSLLLALGLFLGLRAPSLNRLPPSSLPQVPQTAGELKRPSVSKMPIRRLLPMSAVAGAVLLVFAGAVLLNRWPAGATNDLGVGADFGWRQQAPRIVLPELASWNGRGPAPGMTLRAEASSAATICQNDGLLNAVACWLLHGDDTSEAHMLDAMRHFVLLPARDVAFYGNAWELAVAYDQAARAPGMSAELGARVRSLLQQGLEQLLEVLDKDSASLWHGRATLSAYATLCAAALGPPTDSRERSLQQRMARHFSELRAAVALTEAWPEGYTYWIQERALPVTLALAAYQNGSTDVVGAAEAQRLLERIGQWHLHVVRPDFRAEALGDEGSRVDLRHHTREVLDLIEQQTHEPKFAVLADEISRQYGPAAEYSVNHWTAVLLRTPRSGSESTDWPWAMIGVEPTAALFGAGALNLGYWRSAWTADATYIAFRAGDRFTHHGRAGAGHFSLFKQVPLVVDSGHYGEFMGANRLDYAIRSIARNTIAVLRPGDRVDLPPASGQDNVADGGQRVVMATGSAITSVEDWRSRLDSGEHLRGGRLRRYGVQDGLYDYFDADLSDAYNTPAYDAGGSGGVVERVWRELLYLPGEDRLFVHDRVRSVRADYTKKWLLHLPERPQVDGLRLLRGSADNGILESSAALAVERRTGATLSIRRLLPADAKLRLIGGPDYRWYVEADGDDATLNGINAAAGAPAAQPWFDQADWRIEIQPGAARLDDEFLVVLSPSLDGVRDDVQALLAGSDNVSGALTPDSAVVFVERGAQHEALFTLPAGQRRLFLLGLPEFVTATLEIAGRSYPLDIDRNGVGVLDLPQGTAASVRLSW</sequence>
<feature type="transmembrane region" description="Helical" evidence="1">
    <location>
        <begin position="413"/>
        <end position="436"/>
    </location>
</feature>
<keyword evidence="1" id="KW-0812">Transmembrane</keyword>
<proteinExistence type="predicted"/>
<feature type="transmembrane region" description="Helical" evidence="1">
    <location>
        <begin position="586"/>
        <end position="603"/>
    </location>
</feature>
<dbReference type="EMBL" id="QGTJ01000003">
    <property type="protein sequence ID" value="PWV63351.1"/>
    <property type="molecule type" value="Genomic_DNA"/>
</dbReference>
<comment type="caution">
    <text evidence="3">The sequence shown here is derived from an EMBL/GenBank/DDBJ whole genome shotgun (WGS) entry which is preliminary data.</text>
</comment>
<keyword evidence="4" id="KW-1185">Reference proteome</keyword>
<protein>
    <submittedName>
        <fullName evidence="3">VanZ like protein</fullName>
    </submittedName>
</protein>
<feature type="transmembrane region" description="Helical" evidence="1">
    <location>
        <begin position="385"/>
        <end position="406"/>
    </location>
</feature>
<feature type="domain" description="VanZ-like" evidence="2">
    <location>
        <begin position="2"/>
        <end position="75"/>
    </location>
</feature>
<name>A0A317MX22_9GAMM</name>
<organism evidence="3 4">
    <name type="scientific">Plasticicumulans acidivorans</name>
    <dbReference type="NCBI Taxonomy" id="886464"/>
    <lineage>
        <taxon>Bacteria</taxon>
        <taxon>Pseudomonadati</taxon>
        <taxon>Pseudomonadota</taxon>
        <taxon>Gammaproteobacteria</taxon>
        <taxon>Candidatus Competibacteraceae</taxon>
        <taxon>Plasticicumulans</taxon>
    </lineage>
</organism>
<feature type="transmembrane region" description="Helical" evidence="1">
    <location>
        <begin position="160"/>
        <end position="183"/>
    </location>
</feature>
<feature type="transmembrane region" description="Helical" evidence="1">
    <location>
        <begin position="518"/>
        <end position="541"/>
    </location>
</feature>
<feature type="transmembrane region" description="Helical" evidence="1">
    <location>
        <begin position="130"/>
        <end position="153"/>
    </location>
</feature>
<feature type="transmembrane region" description="Helical" evidence="1">
    <location>
        <begin position="347"/>
        <end position="365"/>
    </location>
</feature>
<reference evidence="3 4" key="1">
    <citation type="submission" date="2018-05" db="EMBL/GenBank/DDBJ databases">
        <title>Genomic Encyclopedia of Type Strains, Phase IV (KMG-IV): sequencing the most valuable type-strain genomes for metagenomic binning, comparative biology and taxonomic classification.</title>
        <authorList>
            <person name="Goeker M."/>
        </authorList>
    </citation>
    <scope>NUCLEOTIDE SEQUENCE [LARGE SCALE GENOMIC DNA]</scope>
    <source>
        <strain evidence="3 4">DSM 23606</strain>
    </source>
</reference>
<feature type="transmembrane region" description="Helical" evidence="1">
    <location>
        <begin position="203"/>
        <end position="222"/>
    </location>
</feature>
<dbReference type="Pfam" id="PF04892">
    <property type="entry name" value="VanZ"/>
    <property type="match status" value="1"/>
</dbReference>
<dbReference type="InterPro" id="IPR006976">
    <property type="entry name" value="VanZ-like"/>
</dbReference>
<feature type="transmembrane region" description="Helical" evidence="1">
    <location>
        <begin position="561"/>
        <end position="579"/>
    </location>
</feature>
<evidence type="ECO:0000313" key="4">
    <source>
        <dbReference type="Proteomes" id="UP000246569"/>
    </source>
</evidence>
<feature type="transmembrane region" description="Helical" evidence="1">
    <location>
        <begin position="485"/>
        <end position="506"/>
    </location>
</feature>
<feature type="transmembrane region" description="Helical" evidence="1">
    <location>
        <begin position="59"/>
        <end position="78"/>
    </location>
</feature>
<keyword evidence="1" id="KW-1133">Transmembrane helix</keyword>
<gene>
    <name evidence="3" type="ORF">C7443_103276</name>
</gene>
<evidence type="ECO:0000256" key="1">
    <source>
        <dbReference type="SAM" id="Phobius"/>
    </source>
</evidence>
<dbReference type="Gene3D" id="2.70.98.70">
    <property type="match status" value="1"/>
</dbReference>
<feature type="transmembrane region" description="Helical" evidence="1">
    <location>
        <begin position="90"/>
        <end position="110"/>
    </location>
</feature>
<accession>A0A317MX22</accession>
<evidence type="ECO:0000313" key="3">
    <source>
        <dbReference type="EMBL" id="PWV63351.1"/>
    </source>
</evidence>
<dbReference type="InterPro" id="IPR008929">
    <property type="entry name" value="Chondroitin_lyas"/>
</dbReference>
<feature type="transmembrane region" description="Helical" evidence="1">
    <location>
        <begin position="27"/>
        <end position="47"/>
    </location>
</feature>
<evidence type="ECO:0000259" key="2">
    <source>
        <dbReference type="Pfam" id="PF04892"/>
    </source>
</evidence>
<keyword evidence="1" id="KW-0472">Membrane</keyword>
<feature type="transmembrane region" description="Helical" evidence="1">
    <location>
        <begin position="639"/>
        <end position="661"/>
    </location>
</feature>
<dbReference type="Gene3D" id="1.50.10.100">
    <property type="entry name" value="Chondroitin AC/alginate lyase"/>
    <property type="match status" value="1"/>
</dbReference>
<feature type="transmembrane region" description="Helical" evidence="1">
    <location>
        <begin position="697"/>
        <end position="717"/>
    </location>
</feature>